<sequence>MLRDIKEGRQRFDKVRELCKLDKTSTDRATDAAREAAGGSTPNAAQNGHYHLGVCRLWMQGGQDSCEEEDSDHEDNDESEEESNTNTIAARSRGTNGKQYILEPAFRESLDKRANHFDWLTGELPVAEDLCHPLYSTCSPFVGFSANLHFDKDDASPTVLLNFGYARLDLPEYNAVVDLHPAQVAFFNSMKVKHFTAPHPGYEGSVKDRWAIIKDEKAHLTFQRKHACPATTEAGDSKQLEAKKRKQTGEENTVAEEPSGRKKRARPT</sequence>
<dbReference type="Proteomes" id="UP000324022">
    <property type="component" value="Unassembled WGS sequence"/>
</dbReference>
<name>A0A5C3EAN4_9BASI</name>
<evidence type="ECO:0000256" key="1">
    <source>
        <dbReference type="SAM" id="MobiDB-lite"/>
    </source>
</evidence>
<accession>A0A5C3EAN4</accession>
<feature type="compositionally biased region" description="Polar residues" evidence="1">
    <location>
        <begin position="84"/>
        <end position="94"/>
    </location>
</feature>
<feature type="region of interest" description="Disordered" evidence="1">
    <location>
        <begin position="63"/>
        <end position="94"/>
    </location>
</feature>
<feature type="compositionally biased region" description="Acidic residues" evidence="1">
    <location>
        <begin position="65"/>
        <end position="83"/>
    </location>
</feature>
<proteinExistence type="predicted"/>
<protein>
    <submittedName>
        <fullName evidence="2">Uncharacterized protein</fullName>
    </submittedName>
</protein>
<evidence type="ECO:0000313" key="3">
    <source>
        <dbReference type="Proteomes" id="UP000324022"/>
    </source>
</evidence>
<dbReference type="AlphaFoldDB" id="A0A5C3EAN4"/>
<dbReference type="Gene3D" id="3.60.130.30">
    <property type="match status" value="1"/>
</dbReference>
<keyword evidence="3" id="KW-1185">Reference proteome</keyword>
<evidence type="ECO:0000313" key="2">
    <source>
        <dbReference type="EMBL" id="SPO26259.1"/>
    </source>
</evidence>
<feature type="region of interest" description="Disordered" evidence="1">
    <location>
        <begin position="226"/>
        <end position="268"/>
    </location>
</feature>
<gene>
    <name evidence="2" type="ORF">UTRI_02535</name>
</gene>
<reference evidence="2 3" key="1">
    <citation type="submission" date="2018-03" db="EMBL/GenBank/DDBJ databases">
        <authorList>
            <person name="Guldener U."/>
        </authorList>
    </citation>
    <scope>NUCLEOTIDE SEQUENCE [LARGE SCALE GENOMIC DNA]</scope>
    <source>
        <strain evidence="2 3">NBRC100155</strain>
    </source>
</reference>
<dbReference type="EMBL" id="OOIN01000013">
    <property type="protein sequence ID" value="SPO26259.1"/>
    <property type="molecule type" value="Genomic_DNA"/>
</dbReference>
<organism evidence="2 3">
    <name type="scientific">Ustilago trichophora</name>
    <dbReference type="NCBI Taxonomy" id="86804"/>
    <lineage>
        <taxon>Eukaryota</taxon>
        <taxon>Fungi</taxon>
        <taxon>Dikarya</taxon>
        <taxon>Basidiomycota</taxon>
        <taxon>Ustilaginomycotina</taxon>
        <taxon>Ustilaginomycetes</taxon>
        <taxon>Ustilaginales</taxon>
        <taxon>Ustilaginaceae</taxon>
        <taxon>Ustilago</taxon>
    </lineage>
</organism>
<feature type="region of interest" description="Disordered" evidence="1">
    <location>
        <begin position="25"/>
        <end position="45"/>
    </location>
</feature>
<feature type="compositionally biased region" description="Basic and acidic residues" evidence="1">
    <location>
        <begin position="25"/>
        <end position="34"/>
    </location>
</feature>